<comment type="catalytic activity">
    <reaction evidence="3">
        <text>[thioredoxin]-dithiol + NADP(+) = [thioredoxin]-disulfide + NADPH + H(+)</text>
        <dbReference type="Rhea" id="RHEA:20345"/>
        <dbReference type="Rhea" id="RHEA-COMP:10698"/>
        <dbReference type="Rhea" id="RHEA-COMP:10700"/>
        <dbReference type="ChEBI" id="CHEBI:15378"/>
        <dbReference type="ChEBI" id="CHEBI:29950"/>
        <dbReference type="ChEBI" id="CHEBI:50058"/>
        <dbReference type="ChEBI" id="CHEBI:57783"/>
        <dbReference type="ChEBI" id="CHEBI:58349"/>
        <dbReference type="EC" id="1.8.1.9"/>
    </reaction>
</comment>
<dbReference type="InterPro" id="IPR023753">
    <property type="entry name" value="FAD/NAD-binding_dom"/>
</dbReference>
<dbReference type="PRINTS" id="PR00469">
    <property type="entry name" value="PNDRDTASEII"/>
</dbReference>
<name>A0ABW2AFS9_9MICO</name>
<dbReference type="PRINTS" id="PR00368">
    <property type="entry name" value="FADPNR"/>
</dbReference>
<keyword evidence="6" id="KW-1185">Reference proteome</keyword>
<evidence type="ECO:0000259" key="4">
    <source>
        <dbReference type="Pfam" id="PF07992"/>
    </source>
</evidence>
<comment type="caution">
    <text evidence="5">The sequence shown here is derived from an EMBL/GenBank/DDBJ whole genome shotgun (WGS) entry which is preliminary data.</text>
</comment>
<dbReference type="InterPro" id="IPR036188">
    <property type="entry name" value="FAD/NAD-bd_sf"/>
</dbReference>
<dbReference type="RefSeq" id="WP_382401206.1">
    <property type="nucleotide sequence ID" value="NZ_JBHSWH010000001.1"/>
</dbReference>
<evidence type="ECO:0000313" key="5">
    <source>
        <dbReference type="EMBL" id="MFC6705772.1"/>
    </source>
</evidence>
<dbReference type="EMBL" id="JBHSWH010000001">
    <property type="protein sequence ID" value="MFC6705772.1"/>
    <property type="molecule type" value="Genomic_DNA"/>
</dbReference>
<gene>
    <name evidence="5" type="ORF">ACFQDH_10960</name>
</gene>
<dbReference type="Gene3D" id="3.50.50.60">
    <property type="entry name" value="FAD/NAD(P)-binding domain"/>
    <property type="match status" value="2"/>
</dbReference>
<reference evidence="6" key="1">
    <citation type="journal article" date="2019" name="Int. J. Syst. Evol. Microbiol.">
        <title>The Global Catalogue of Microorganisms (GCM) 10K type strain sequencing project: providing services to taxonomists for standard genome sequencing and annotation.</title>
        <authorList>
            <consortium name="The Broad Institute Genomics Platform"/>
            <consortium name="The Broad Institute Genome Sequencing Center for Infectious Disease"/>
            <person name="Wu L."/>
            <person name="Ma J."/>
        </authorList>
    </citation>
    <scope>NUCLEOTIDE SEQUENCE [LARGE SCALE GENOMIC DNA]</scope>
    <source>
        <strain evidence="6">CCUG 58127</strain>
    </source>
</reference>
<keyword evidence="1" id="KW-0285">Flavoprotein</keyword>
<organism evidence="5 6">
    <name type="scientific">Flexivirga alba</name>
    <dbReference type="NCBI Taxonomy" id="702742"/>
    <lineage>
        <taxon>Bacteria</taxon>
        <taxon>Bacillati</taxon>
        <taxon>Actinomycetota</taxon>
        <taxon>Actinomycetes</taxon>
        <taxon>Micrococcales</taxon>
        <taxon>Dermacoccaceae</taxon>
        <taxon>Flexivirga</taxon>
    </lineage>
</organism>
<sequence>MTKTDELSTDYDAVVIGGGAAGLSGALILGRSRRSVAVIDAGAPRNAPADGIHGLLGYDGMPPIEYLRRGTADVLRYGGTVTSGEVAEITRNDTGFAITLADGRVTRARRILLATGLVDELPDVEGLAERWGRDLVHCPYCHGWEARDQAIAVLATGPMAFHTTLLWRQLSDRVVLLRNGIDFPAEQLAQLAARGVRITEGRPQSVAITDDAVTGVAMADGRVVPCEVIAVGTHMVARGGEIFSSLGLTLTEHPSGMGVYLATDPAGRTDAPGVWAAGNITDLSAQVGAAAAAGAMAGAQINADLAMEEAAEAVGTQAKAG</sequence>
<evidence type="ECO:0000313" key="6">
    <source>
        <dbReference type="Proteomes" id="UP001596298"/>
    </source>
</evidence>
<dbReference type="Pfam" id="PF07992">
    <property type="entry name" value="Pyr_redox_2"/>
    <property type="match status" value="1"/>
</dbReference>
<dbReference type="SUPFAM" id="SSF51905">
    <property type="entry name" value="FAD/NAD(P)-binding domain"/>
    <property type="match status" value="1"/>
</dbReference>
<accession>A0ABW2AFS9</accession>
<evidence type="ECO:0000256" key="3">
    <source>
        <dbReference type="ARBA" id="ARBA00048132"/>
    </source>
</evidence>
<protein>
    <submittedName>
        <fullName evidence="5">NAD(P)/FAD-dependent oxidoreductase</fullName>
    </submittedName>
</protein>
<dbReference type="Proteomes" id="UP001596298">
    <property type="component" value="Unassembled WGS sequence"/>
</dbReference>
<proteinExistence type="predicted"/>
<keyword evidence="2" id="KW-0560">Oxidoreductase</keyword>
<dbReference type="InterPro" id="IPR050097">
    <property type="entry name" value="Ferredoxin-NADP_redctase_2"/>
</dbReference>
<evidence type="ECO:0000256" key="1">
    <source>
        <dbReference type="ARBA" id="ARBA00022630"/>
    </source>
</evidence>
<evidence type="ECO:0000256" key="2">
    <source>
        <dbReference type="ARBA" id="ARBA00023002"/>
    </source>
</evidence>
<feature type="domain" description="FAD/NAD(P)-binding" evidence="4">
    <location>
        <begin position="11"/>
        <end position="293"/>
    </location>
</feature>
<dbReference type="PANTHER" id="PTHR48105">
    <property type="entry name" value="THIOREDOXIN REDUCTASE 1-RELATED-RELATED"/>
    <property type="match status" value="1"/>
</dbReference>